<dbReference type="SUPFAM" id="SSF55486">
    <property type="entry name" value="Metalloproteases ('zincins'), catalytic domain"/>
    <property type="match status" value="1"/>
</dbReference>
<evidence type="ECO:0000256" key="3">
    <source>
        <dbReference type="ARBA" id="ARBA00022989"/>
    </source>
</evidence>
<keyword evidence="3 6" id="KW-1133">Transmembrane helix</keyword>
<evidence type="ECO:0000256" key="1">
    <source>
        <dbReference type="ARBA" id="ARBA00004167"/>
    </source>
</evidence>
<keyword evidence="8" id="KW-1185">Reference proteome</keyword>
<dbReference type="InterPro" id="IPR007343">
    <property type="entry name" value="Uncharacterised_pept_Zn_put"/>
</dbReference>
<dbReference type="RefSeq" id="WP_205118518.1">
    <property type="nucleotide sequence ID" value="NZ_JAFBCM010000001.1"/>
</dbReference>
<reference evidence="8" key="1">
    <citation type="journal article" date="2019" name="Int. J. Syst. Evol. Microbiol.">
        <title>The Global Catalogue of Microorganisms (GCM) 10K type strain sequencing project: providing services to taxonomists for standard genome sequencing and annotation.</title>
        <authorList>
            <consortium name="The Broad Institute Genomics Platform"/>
            <consortium name="The Broad Institute Genome Sequencing Center for Infectious Disease"/>
            <person name="Wu L."/>
            <person name="Ma J."/>
        </authorList>
    </citation>
    <scope>NUCLEOTIDE SEQUENCE [LARGE SCALE GENOMIC DNA]</scope>
    <source>
        <strain evidence="8">CGMCC 4.7241</strain>
    </source>
</reference>
<evidence type="ECO:0000313" key="7">
    <source>
        <dbReference type="EMBL" id="MFC3763642.1"/>
    </source>
</evidence>
<comment type="caution">
    <text evidence="7">The sequence shown here is derived from an EMBL/GenBank/DDBJ whole genome shotgun (WGS) entry which is preliminary data.</text>
</comment>
<keyword evidence="4 6" id="KW-0472">Membrane</keyword>
<evidence type="ECO:0000256" key="6">
    <source>
        <dbReference type="SAM" id="Phobius"/>
    </source>
</evidence>
<dbReference type="Pfam" id="PF04228">
    <property type="entry name" value="Zn_peptidase"/>
    <property type="match status" value="1"/>
</dbReference>
<feature type="region of interest" description="Disordered" evidence="5">
    <location>
        <begin position="1"/>
        <end position="24"/>
    </location>
</feature>
<evidence type="ECO:0000313" key="8">
    <source>
        <dbReference type="Proteomes" id="UP001595699"/>
    </source>
</evidence>
<proteinExistence type="predicted"/>
<dbReference type="PANTHER" id="PTHR30168">
    <property type="entry name" value="PUTATIVE MEMBRANE PROTEIN YPFJ"/>
    <property type="match status" value="1"/>
</dbReference>
<accession>A0ABV7YFB8</accession>
<comment type="subcellular location">
    <subcellularLocation>
        <location evidence="1">Membrane</location>
        <topology evidence="1">Single-pass membrane protein</topology>
    </subcellularLocation>
</comment>
<evidence type="ECO:0000256" key="2">
    <source>
        <dbReference type="ARBA" id="ARBA00022692"/>
    </source>
</evidence>
<gene>
    <name evidence="7" type="ORF">ACFOUW_22585</name>
</gene>
<evidence type="ECO:0000256" key="4">
    <source>
        <dbReference type="ARBA" id="ARBA00023136"/>
    </source>
</evidence>
<dbReference type="EMBL" id="JBHRZH010000020">
    <property type="protein sequence ID" value="MFC3763642.1"/>
    <property type="molecule type" value="Genomic_DNA"/>
</dbReference>
<dbReference type="Proteomes" id="UP001595699">
    <property type="component" value="Unassembled WGS sequence"/>
</dbReference>
<protein>
    <submittedName>
        <fullName evidence="7">Neutral zinc metallopeptidase</fullName>
    </submittedName>
</protein>
<feature type="transmembrane region" description="Helical" evidence="6">
    <location>
        <begin position="27"/>
        <end position="47"/>
    </location>
</feature>
<name>A0ABV7YFB8_9ACTN</name>
<keyword evidence="2 6" id="KW-0812">Transmembrane</keyword>
<evidence type="ECO:0000256" key="5">
    <source>
        <dbReference type="SAM" id="MobiDB-lite"/>
    </source>
</evidence>
<organism evidence="7 8">
    <name type="scientific">Tenggerimyces flavus</name>
    <dbReference type="NCBI Taxonomy" id="1708749"/>
    <lineage>
        <taxon>Bacteria</taxon>
        <taxon>Bacillati</taxon>
        <taxon>Actinomycetota</taxon>
        <taxon>Actinomycetes</taxon>
        <taxon>Propionibacteriales</taxon>
        <taxon>Nocardioidaceae</taxon>
        <taxon>Tenggerimyces</taxon>
    </lineage>
</organism>
<sequence length="300" mass="32605">MKFNPRARLDSSQVEDTRGRRMPGGRLALPVGGGVGGLIVLLVLVFLNGGQLPAGLTGEPEPAPDISNDTNLEAVCKTGEDIQTNRDCRFVAEINSIQAFWTDEFTQRNATYDKALTHFFTDQVSTDCGAASSAVGPFYCPVDDKVYVDLGFFDTLESQLGAQGGDFAEAYVIAHEYGHHVQDLLGTMEQVRSRQGEESDAVRLELQADCYAGMWAKHATQVTVPGTDEPFIIDLTAQDIALALDAAEAVGDDRIQSKAQGQVTPETWTHGSAQMRNRWFSTGYESGELEACDTFAARQL</sequence>
<dbReference type="PANTHER" id="PTHR30168:SF0">
    <property type="entry name" value="INNER MEMBRANE PROTEIN"/>
    <property type="match status" value="1"/>
</dbReference>